<evidence type="ECO:0000256" key="7">
    <source>
        <dbReference type="ARBA" id="ARBA00022840"/>
    </source>
</evidence>
<dbReference type="CDD" id="cd16917">
    <property type="entry name" value="HATPase_UhpB-NarQ-NarX-like"/>
    <property type="match status" value="1"/>
</dbReference>
<dbReference type="AlphaFoldDB" id="A0A401V3Z2"/>
<evidence type="ECO:0000259" key="10">
    <source>
        <dbReference type="Pfam" id="PF07730"/>
    </source>
</evidence>
<keyword evidence="9" id="KW-0812">Transmembrane</keyword>
<evidence type="ECO:0000256" key="2">
    <source>
        <dbReference type="ARBA" id="ARBA00012438"/>
    </source>
</evidence>
<dbReference type="GO" id="GO:0005524">
    <property type="term" value="F:ATP binding"/>
    <property type="evidence" value="ECO:0007669"/>
    <property type="project" value="UniProtKB-KW"/>
</dbReference>
<dbReference type="Proteomes" id="UP000288246">
    <property type="component" value="Unassembled WGS sequence"/>
</dbReference>
<keyword evidence="5" id="KW-0547">Nucleotide-binding</keyword>
<evidence type="ECO:0000256" key="8">
    <source>
        <dbReference type="ARBA" id="ARBA00023012"/>
    </source>
</evidence>
<dbReference type="EMBL" id="BHYL01000314">
    <property type="protein sequence ID" value="GCD21606.1"/>
    <property type="molecule type" value="Genomic_DNA"/>
</dbReference>
<keyword evidence="6 11" id="KW-0418">Kinase</keyword>
<evidence type="ECO:0000256" key="5">
    <source>
        <dbReference type="ARBA" id="ARBA00022741"/>
    </source>
</evidence>
<protein>
    <recommendedName>
        <fullName evidence="2">histidine kinase</fullName>
        <ecNumber evidence="2">2.7.13.3</ecNumber>
    </recommendedName>
</protein>
<dbReference type="RefSeq" id="WP_124344130.1">
    <property type="nucleotide sequence ID" value="NZ_BHYL01000314.1"/>
</dbReference>
<dbReference type="Gene3D" id="1.20.5.1930">
    <property type="match status" value="1"/>
</dbReference>
<evidence type="ECO:0000256" key="6">
    <source>
        <dbReference type="ARBA" id="ARBA00022777"/>
    </source>
</evidence>
<dbReference type="InterPro" id="IPR011712">
    <property type="entry name" value="Sig_transdc_His_kin_sub3_dim/P"/>
</dbReference>
<dbReference type="Pfam" id="PF07730">
    <property type="entry name" value="HisKA_3"/>
    <property type="match status" value="1"/>
</dbReference>
<feature type="transmembrane region" description="Helical" evidence="9">
    <location>
        <begin position="125"/>
        <end position="150"/>
    </location>
</feature>
<dbReference type="SUPFAM" id="SSF55874">
    <property type="entry name" value="ATPase domain of HSP90 chaperone/DNA topoisomerase II/histidine kinase"/>
    <property type="match status" value="1"/>
</dbReference>
<dbReference type="OrthoDB" id="227596at2"/>
<dbReference type="PANTHER" id="PTHR24421">
    <property type="entry name" value="NITRATE/NITRITE SENSOR PROTEIN NARX-RELATED"/>
    <property type="match status" value="1"/>
</dbReference>
<feature type="transmembrane region" description="Helical" evidence="9">
    <location>
        <begin position="28"/>
        <end position="48"/>
    </location>
</feature>
<proteinExistence type="predicted"/>
<dbReference type="InterPro" id="IPR050482">
    <property type="entry name" value="Sensor_HK_TwoCompSys"/>
</dbReference>
<reference evidence="11 12" key="1">
    <citation type="submission" date="2018-11" db="EMBL/GenBank/DDBJ databases">
        <title>Draft genome sequence of Cellulomonas takizawaensis strain TKZ-21.</title>
        <authorList>
            <person name="Yamamura H."/>
            <person name="Hayashi T."/>
            <person name="Hamada M."/>
            <person name="Serisawa Y."/>
            <person name="Matsuyama K."/>
            <person name="Nakagawa Y."/>
            <person name="Otoguro M."/>
            <person name="Yanagida F."/>
            <person name="Hayakawa M."/>
        </authorList>
    </citation>
    <scope>NUCLEOTIDE SEQUENCE [LARGE SCALE GENOMIC DNA]</scope>
    <source>
        <strain evidence="11 12">TKZ-21</strain>
    </source>
</reference>
<keyword evidence="12" id="KW-1185">Reference proteome</keyword>
<dbReference type="EC" id="2.7.13.3" evidence="2"/>
<evidence type="ECO:0000256" key="9">
    <source>
        <dbReference type="SAM" id="Phobius"/>
    </source>
</evidence>
<feature type="transmembrane region" description="Helical" evidence="9">
    <location>
        <begin position="63"/>
        <end position="84"/>
    </location>
</feature>
<keyword evidence="3" id="KW-0597">Phosphoprotein</keyword>
<dbReference type="InterPro" id="IPR036890">
    <property type="entry name" value="HATPase_C_sf"/>
</dbReference>
<gene>
    <name evidence="11" type="ORF">CTKZ_31680</name>
</gene>
<keyword evidence="7" id="KW-0067">ATP-binding</keyword>
<accession>A0A401V3Z2</accession>
<evidence type="ECO:0000313" key="11">
    <source>
        <dbReference type="EMBL" id="GCD21606.1"/>
    </source>
</evidence>
<feature type="transmembrane region" description="Helical" evidence="9">
    <location>
        <begin position="162"/>
        <end position="180"/>
    </location>
</feature>
<sequence>MSSVVVAPPTPDVWLHPRWRGWSRAWRYLLAAGLGVALWMAQVVALAMPEAVGETASPPPDEVVGGAIVLDLALGVATLALLPLRRRYPLAIAVAATAATAVSVVAVGPATFAIVSLATWRRGRWLVVAGLTWLAATLYSTFVHVPRVWATSTSPVTHLTDVLIGVLVLAVTIGTGHGIATRRELVASLHARAQAAEREQALAAEVAREAERTRIAREMHDVLAHRISLVALHAGALAYRDDLSREQVVETAGTIAAAAHAALAELRDVLGVLRDPSQPDAVERPQPTLQEIPALVAEAREAGAEVSLDTGALAPEATRDLAASVSRTAFRVVQEALTNARKHAPRQPVEIVLAGAPGGALAVEVRNRALLTVGAGHRPGVGLVGLTERATLAGGELEHGYQADGTFVVRARLPWPA</sequence>
<evidence type="ECO:0000256" key="1">
    <source>
        <dbReference type="ARBA" id="ARBA00000085"/>
    </source>
</evidence>
<evidence type="ECO:0000256" key="4">
    <source>
        <dbReference type="ARBA" id="ARBA00022679"/>
    </source>
</evidence>
<feature type="domain" description="Signal transduction histidine kinase subgroup 3 dimerisation and phosphoacceptor" evidence="10">
    <location>
        <begin position="211"/>
        <end position="276"/>
    </location>
</feature>
<dbReference type="Gene3D" id="3.30.565.10">
    <property type="entry name" value="Histidine kinase-like ATPase, C-terminal domain"/>
    <property type="match status" value="1"/>
</dbReference>
<keyword evidence="8" id="KW-0902">Two-component regulatory system</keyword>
<name>A0A401V3Z2_9CELL</name>
<keyword evidence="9" id="KW-1133">Transmembrane helix</keyword>
<evidence type="ECO:0000313" key="12">
    <source>
        <dbReference type="Proteomes" id="UP000288246"/>
    </source>
</evidence>
<keyword evidence="4" id="KW-0808">Transferase</keyword>
<dbReference type="GO" id="GO:0046983">
    <property type="term" value="F:protein dimerization activity"/>
    <property type="evidence" value="ECO:0007669"/>
    <property type="project" value="InterPro"/>
</dbReference>
<organism evidence="11 12">
    <name type="scientific">Cellulomonas algicola</name>
    <dbReference type="NCBI Taxonomy" id="2071633"/>
    <lineage>
        <taxon>Bacteria</taxon>
        <taxon>Bacillati</taxon>
        <taxon>Actinomycetota</taxon>
        <taxon>Actinomycetes</taxon>
        <taxon>Micrococcales</taxon>
        <taxon>Cellulomonadaceae</taxon>
        <taxon>Cellulomonas</taxon>
    </lineage>
</organism>
<comment type="catalytic activity">
    <reaction evidence="1">
        <text>ATP + protein L-histidine = ADP + protein N-phospho-L-histidine.</text>
        <dbReference type="EC" id="2.7.13.3"/>
    </reaction>
</comment>
<dbReference type="GO" id="GO:0000155">
    <property type="term" value="F:phosphorelay sensor kinase activity"/>
    <property type="evidence" value="ECO:0007669"/>
    <property type="project" value="InterPro"/>
</dbReference>
<feature type="transmembrane region" description="Helical" evidence="9">
    <location>
        <begin position="91"/>
        <end position="119"/>
    </location>
</feature>
<keyword evidence="9" id="KW-0472">Membrane</keyword>
<dbReference type="PANTHER" id="PTHR24421:SF10">
    <property type="entry name" value="NITRATE_NITRITE SENSOR PROTEIN NARQ"/>
    <property type="match status" value="1"/>
</dbReference>
<dbReference type="GO" id="GO:0016020">
    <property type="term" value="C:membrane"/>
    <property type="evidence" value="ECO:0007669"/>
    <property type="project" value="InterPro"/>
</dbReference>
<comment type="caution">
    <text evidence="11">The sequence shown here is derived from an EMBL/GenBank/DDBJ whole genome shotgun (WGS) entry which is preliminary data.</text>
</comment>
<evidence type="ECO:0000256" key="3">
    <source>
        <dbReference type="ARBA" id="ARBA00022553"/>
    </source>
</evidence>